<sequence length="99" mass="9996">APAALTACALLGRLLPGVEALLEAPARDLWRLAELHLPSGGPQGAKHQRLSSGGGGLKGTVKLPQPGLPPSDWEGHALQEFCAPGGGLTCGVCGVEMLP</sequence>
<proteinExistence type="predicted"/>
<gene>
    <name evidence="3" type="ORF">PGLA2088_LOCUS14657</name>
</gene>
<keyword evidence="2" id="KW-0732">Signal</keyword>
<feature type="region of interest" description="Disordered" evidence="1">
    <location>
        <begin position="38"/>
        <end position="70"/>
    </location>
</feature>
<evidence type="ECO:0000256" key="1">
    <source>
        <dbReference type="SAM" id="MobiDB-lite"/>
    </source>
</evidence>
<dbReference type="Proteomes" id="UP000626109">
    <property type="component" value="Unassembled WGS sequence"/>
</dbReference>
<dbReference type="EMBL" id="CAJNNW010017870">
    <property type="protein sequence ID" value="CAE8661796.1"/>
    <property type="molecule type" value="Genomic_DNA"/>
</dbReference>
<comment type="caution">
    <text evidence="3">The sequence shown here is derived from an EMBL/GenBank/DDBJ whole genome shotgun (WGS) entry which is preliminary data.</text>
</comment>
<name>A0A813IYJ6_POLGL</name>
<feature type="non-terminal residue" evidence="3">
    <location>
        <position position="1"/>
    </location>
</feature>
<reference evidence="3" key="1">
    <citation type="submission" date="2021-02" db="EMBL/GenBank/DDBJ databases">
        <authorList>
            <person name="Dougan E. K."/>
            <person name="Rhodes N."/>
            <person name="Thang M."/>
            <person name="Chan C."/>
        </authorList>
    </citation>
    <scope>NUCLEOTIDE SEQUENCE</scope>
</reference>
<evidence type="ECO:0000313" key="3">
    <source>
        <dbReference type="EMBL" id="CAE8661796.1"/>
    </source>
</evidence>
<dbReference type="AlphaFoldDB" id="A0A813IYJ6"/>
<organism evidence="3 4">
    <name type="scientific">Polarella glacialis</name>
    <name type="common">Dinoflagellate</name>
    <dbReference type="NCBI Taxonomy" id="89957"/>
    <lineage>
        <taxon>Eukaryota</taxon>
        <taxon>Sar</taxon>
        <taxon>Alveolata</taxon>
        <taxon>Dinophyceae</taxon>
        <taxon>Suessiales</taxon>
        <taxon>Suessiaceae</taxon>
        <taxon>Polarella</taxon>
    </lineage>
</organism>
<protein>
    <submittedName>
        <fullName evidence="3">Uncharacterized protein</fullName>
    </submittedName>
</protein>
<accession>A0A813IYJ6</accession>
<evidence type="ECO:0000313" key="4">
    <source>
        <dbReference type="Proteomes" id="UP000626109"/>
    </source>
</evidence>
<feature type="chain" id="PRO_5032631150" evidence="2">
    <location>
        <begin position="21"/>
        <end position="99"/>
    </location>
</feature>
<feature type="signal peptide" evidence="2">
    <location>
        <begin position="1"/>
        <end position="20"/>
    </location>
</feature>
<evidence type="ECO:0000256" key="2">
    <source>
        <dbReference type="SAM" id="SignalP"/>
    </source>
</evidence>
<feature type="non-terminal residue" evidence="3">
    <location>
        <position position="99"/>
    </location>
</feature>